<dbReference type="PANTHER" id="PTHR14494:SF0">
    <property type="entry name" value="ALADIN"/>
    <property type="match status" value="1"/>
</dbReference>
<dbReference type="GO" id="GO:0005643">
    <property type="term" value="C:nuclear pore"/>
    <property type="evidence" value="ECO:0007669"/>
    <property type="project" value="TreeGrafter"/>
</dbReference>
<organism evidence="2 3">
    <name type="scientific">Turnera subulata</name>
    <dbReference type="NCBI Taxonomy" id="218843"/>
    <lineage>
        <taxon>Eukaryota</taxon>
        <taxon>Viridiplantae</taxon>
        <taxon>Streptophyta</taxon>
        <taxon>Embryophyta</taxon>
        <taxon>Tracheophyta</taxon>
        <taxon>Spermatophyta</taxon>
        <taxon>Magnoliopsida</taxon>
        <taxon>eudicotyledons</taxon>
        <taxon>Gunneridae</taxon>
        <taxon>Pentapetalae</taxon>
        <taxon>rosids</taxon>
        <taxon>fabids</taxon>
        <taxon>Malpighiales</taxon>
        <taxon>Passifloraceae</taxon>
        <taxon>Turnera</taxon>
    </lineage>
</organism>
<evidence type="ECO:0000313" key="3">
    <source>
        <dbReference type="Proteomes" id="UP001141552"/>
    </source>
</evidence>
<proteinExistence type="predicted"/>
<dbReference type="OrthoDB" id="411991at2759"/>
<keyword evidence="3" id="KW-1185">Reference proteome</keyword>
<reference evidence="2" key="2">
    <citation type="journal article" date="2023" name="Plants (Basel)">
        <title>Annotation of the Turnera subulata (Passifloraceae) Draft Genome Reveals the S-Locus Evolved after the Divergence of Turneroideae from Passifloroideae in a Stepwise Manner.</title>
        <authorList>
            <person name="Henning P.M."/>
            <person name="Roalson E.H."/>
            <person name="Mir W."/>
            <person name="McCubbin A.G."/>
            <person name="Shore J.S."/>
        </authorList>
    </citation>
    <scope>NUCLEOTIDE SEQUENCE</scope>
    <source>
        <strain evidence="2">F60SS</strain>
    </source>
</reference>
<accession>A0A9Q0GEC8</accession>
<dbReference type="InterPro" id="IPR036322">
    <property type="entry name" value="WD40_repeat_dom_sf"/>
</dbReference>
<dbReference type="EMBL" id="JAKUCV010001000">
    <property type="protein sequence ID" value="KAJ4848108.1"/>
    <property type="molecule type" value="Genomic_DNA"/>
</dbReference>
<feature type="region of interest" description="Disordered" evidence="1">
    <location>
        <begin position="45"/>
        <end position="70"/>
    </location>
</feature>
<comment type="caution">
    <text evidence="2">The sequence shown here is derived from an EMBL/GenBank/DDBJ whole genome shotgun (WGS) entry which is preliminary data.</text>
</comment>
<dbReference type="SUPFAM" id="SSF50978">
    <property type="entry name" value="WD40 repeat-like"/>
    <property type="match status" value="1"/>
</dbReference>
<protein>
    <submittedName>
        <fullName evidence="2">Uncharacterized protein</fullName>
    </submittedName>
</protein>
<evidence type="ECO:0000313" key="2">
    <source>
        <dbReference type="EMBL" id="KAJ4848108.1"/>
    </source>
</evidence>
<gene>
    <name evidence="2" type="ORF">Tsubulata_023530</name>
</gene>
<reference evidence="2" key="1">
    <citation type="submission" date="2022-02" db="EMBL/GenBank/DDBJ databases">
        <authorList>
            <person name="Henning P.M."/>
            <person name="McCubbin A.G."/>
            <person name="Shore J.S."/>
        </authorList>
    </citation>
    <scope>NUCLEOTIDE SEQUENCE</scope>
    <source>
        <strain evidence="2">F60SS</strain>
        <tissue evidence="2">Leaves</tissue>
    </source>
</reference>
<evidence type="ECO:0000256" key="1">
    <source>
        <dbReference type="SAM" id="MobiDB-lite"/>
    </source>
</evidence>
<dbReference type="PANTHER" id="PTHR14494">
    <property type="entry name" value="ALADIN/ADRACALIN/AAAS"/>
    <property type="match status" value="1"/>
</dbReference>
<dbReference type="GO" id="GO:0006913">
    <property type="term" value="P:nucleocytoplasmic transport"/>
    <property type="evidence" value="ECO:0007669"/>
    <property type="project" value="TreeGrafter"/>
</dbReference>
<dbReference type="InterPro" id="IPR045139">
    <property type="entry name" value="Aladin"/>
</dbReference>
<dbReference type="AlphaFoldDB" id="A0A9Q0GEC8"/>
<name>A0A9Q0GEC8_9ROSI</name>
<sequence length="232" mass="25826">MPSFPQPGSVTVCEINRELITADALSDDRAKETYGKILGTVFSPIPFQPEPSASTGEEQGLEQPERRTEETVERKGLLQSLQAIVKGLFNPNSVHLLPDVDLQGVSWHPHKHIIAFISGSNQVTIRDYEDSEGKDACILSSVSQQDVKVIEWRPNGGKSLSVACKQVSILQHFSYVDALQSDGRSFMMVKYDQGINFLDLASHCWHQLLVRAHRSPYGMLHKGTSCLHHCCE</sequence>
<dbReference type="Proteomes" id="UP001141552">
    <property type="component" value="Unassembled WGS sequence"/>
</dbReference>